<name>A0A917D9B4_9HYPH</name>
<evidence type="ECO:0000256" key="2">
    <source>
        <dbReference type="ARBA" id="ARBA00012451"/>
    </source>
</evidence>
<reference evidence="7" key="2">
    <citation type="submission" date="2020-09" db="EMBL/GenBank/DDBJ databases">
        <authorList>
            <person name="Sun Q."/>
            <person name="Zhou Y."/>
        </authorList>
    </citation>
    <scope>NUCLEOTIDE SEQUENCE</scope>
    <source>
        <strain evidence="7">CGMCC 1.15493</strain>
    </source>
</reference>
<dbReference type="EC" id="3.6.1.11" evidence="2"/>
<evidence type="ECO:0000313" key="8">
    <source>
        <dbReference type="Proteomes" id="UP000613160"/>
    </source>
</evidence>
<comment type="caution">
    <text evidence="7">The sequence shown here is derived from an EMBL/GenBank/DDBJ whole genome shotgun (WGS) entry which is preliminary data.</text>
</comment>
<organism evidence="7 8">
    <name type="scientific">Aureimonas glaciei</name>
    <dbReference type="NCBI Taxonomy" id="1776957"/>
    <lineage>
        <taxon>Bacteria</taxon>
        <taxon>Pseudomonadati</taxon>
        <taxon>Pseudomonadota</taxon>
        <taxon>Alphaproteobacteria</taxon>
        <taxon>Hyphomicrobiales</taxon>
        <taxon>Aurantimonadaceae</taxon>
        <taxon>Aureimonas</taxon>
    </lineage>
</organism>
<dbReference type="Pfam" id="PF02541">
    <property type="entry name" value="Ppx-GppA"/>
    <property type="match status" value="1"/>
</dbReference>
<evidence type="ECO:0000256" key="3">
    <source>
        <dbReference type="ARBA" id="ARBA00022801"/>
    </source>
</evidence>
<dbReference type="InterPro" id="IPR022371">
    <property type="entry name" value="Exopolyphosphatase"/>
</dbReference>
<dbReference type="PANTHER" id="PTHR30005">
    <property type="entry name" value="EXOPOLYPHOSPHATASE"/>
    <property type="match status" value="1"/>
</dbReference>
<dbReference type="SUPFAM" id="SSF109604">
    <property type="entry name" value="HD-domain/PDEase-like"/>
    <property type="match status" value="1"/>
</dbReference>
<dbReference type="Proteomes" id="UP000613160">
    <property type="component" value="Unassembled WGS sequence"/>
</dbReference>
<dbReference type="InterPro" id="IPR003695">
    <property type="entry name" value="Ppx_GppA_N"/>
</dbReference>
<evidence type="ECO:0000259" key="5">
    <source>
        <dbReference type="Pfam" id="PF02541"/>
    </source>
</evidence>
<evidence type="ECO:0000259" key="6">
    <source>
        <dbReference type="Pfam" id="PF21697"/>
    </source>
</evidence>
<accession>A0A917D9B4</accession>
<keyword evidence="8" id="KW-1185">Reference proteome</keyword>
<dbReference type="SUPFAM" id="SSF53067">
    <property type="entry name" value="Actin-like ATPase domain"/>
    <property type="match status" value="2"/>
</dbReference>
<dbReference type="PANTHER" id="PTHR30005:SF0">
    <property type="entry name" value="RETROGRADE REGULATION PROTEIN 2"/>
    <property type="match status" value="1"/>
</dbReference>
<reference evidence="7" key="1">
    <citation type="journal article" date="2014" name="Int. J. Syst. Evol. Microbiol.">
        <title>Complete genome sequence of Corynebacterium casei LMG S-19264T (=DSM 44701T), isolated from a smear-ripened cheese.</title>
        <authorList>
            <consortium name="US DOE Joint Genome Institute (JGI-PGF)"/>
            <person name="Walter F."/>
            <person name="Albersmeier A."/>
            <person name="Kalinowski J."/>
            <person name="Ruckert C."/>
        </authorList>
    </citation>
    <scope>NUCLEOTIDE SEQUENCE</scope>
    <source>
        <strain evidence="7">CGMCC 1.15493</strain>
    </source>
</reference>
<protein>
    <recommendedName>
        <fullName evidence="2">exopolyphosphatase</fullName>
        <ecNumber evidence="2">3.6.1.11</ecNumber>
    </recommendedName>
</protein>
<dbReference type="Gene3D" id="3.30.420.40">
    <property type="match status" value="1"/>
</dbReference>
<feature type="domain" description="Ppx/GppA phosphatase N-terminal" evidence="5">
    <location>
        <begin position="39"/>
        <end position="318"/>
    </location>
</feature>
<dbReference type="InterPro" id="IPR050273">
    <property type="entry name" value="GppA/Ppx_hydrolase"/>
</dbReference>
<evidence type="ECO:0000256" key="1">
    <source>
        <dbReference type="ARBA" id="ARBA00007125"/>
    </source>
</evidence>
<dbReference type="Gene3D" id="1.10.3210.10">
    <property type="entry name" value="Hypothetical protein af1432"/>
    <property type="match status" value="1"/>
</dbReference>
<evidence type="ECO:0000313" key="7">
    <source>
        <dbReference type="EMBL" id="GGD13293.1"/>
    </source>
</evidence>
<dbReference type="EMBL" id="BMJJ01000003">
    <property type="protein sequence ID" value="GGD13293.1"/>
    <property type="molecule type" value="Genomic_DNA"/>
</dbReference>
<sequence length="514" mass="55302">MPDNVPNIPVLTDVSVQGRLPGRTPVAVVDIGSNSVRLVIYEGNSRSLTVLFNEKVLSGLGKGLTQTKRLDERSVASALAALARFRALAAQAGVSEVYPIATAAAREATNGPDFIAAAEAAIGCKIHILSGADEARYAAEGVVAGFHAPDGIAGDLGGGSLELVDVARGEIREGLTLPLGGLRLQDMSGNDIAKARKIADKEIAGCALAGAGEGRPFFAVGGTWRNLAKLHMEQARYPLHVMHGYEIPIEGALEFLEAVAKGDPDTLPGIAAVSRSRRALLAYGAVTLQSVIRYVKPSSIVLSALGVREGFLHSLLSEEEKAKDPLIEAASELSVLRSRSPRHSTELVDWSRRSFEILGIEETPYEERLREAACLLADIGWRAHPDYRGKQSLSIIAHAAFPAIDHQGRAFLGLANYYRHEGNFEQVAVPDIENLLTPRLLQRARILAALFRATYLMTASMPGILPTFKWAQDPRGGFALVIPPELGGLVGERPIGRLEQFGKVVERTLRFEVR</sequence>
<comment type="catalytic activity">
    <reaction evidence="4">
        <text>[phosphate](n) + H2O = [phosphate](n-1) + phosphate + H(+)</text>
        <dbReference type="Rhea" id="RHEA:21528"/>
        <dbReference type="Rhea" id="RHEA-COMP:9859"/>
        <dbReference type="Rhea" id="RHEA-COMP:14279"/>
        <dbReference type="ChEBI" id="CHEBI:15377"/>
        <dbReference type="ChEBI" id="CHEBI:15378"/>
        <dbReference type="ChEBI" id="CHEBI:16838"/>
        <dbReference type="ChEBI" id="CHEBI:43474"/>
        <dbReference type="EC" id="3.6.1.11"/>
    </reaction>
</comment>
<feature type="domain" description="Exopolyphosphatase C-terminal" evidence="6">
    <location>
        <begin position="326"/>
        <end position="511"/>
    </location>
</feature>
<proteinExistence type="inferred from homology"/>
<comment type="similarity">
    <text evidence="1">Belongs to the GppA/Ppx family.</text>
</comment>
<keyword evidence="3" id="KW-0378">Hydrolase</keyword>
<dbReference type="GO" id="GO:0004309">
    <property type="term" value="F:exopolyphosphatase activity"/>
    <property type="evidence" value="ECO:0007669"/>
    <property type="project" value="UniProtKB-EC"/>
</dbReference>
<evidence type="ECO:0000256" key="4">
    <source>
        <dbReference type="ARBA" id="ARBA00047607"/>
    </source>
</evidence>
<gene>
    <name evidence="7" type="ORF">GCM10011335_15150</name>
</gene>
<dbReference type="AlphaFoldDB" id="A0A917D9B4"/>
<dbReference type="CDD" id="cd24052">
    <property type="entry name" value="ASKHA_NBD_HpPPX-GppA-like"/>
    <property type="match status" value="1"/>
</dbReference>
<dbReference type="Pfam" id="PF21697">
    <property type="entry name" value="Ppx_C"/>
    <property type="match status" value="1"/>
</dbReference>
<dbReference type="InterPro" id="IPR043129">
    <property type="entry name" value="ATPase_NBD"/>
</dbReference>
<dbReference type="Gene3D" id="3.30.420.150">
    <property type="entry name" value="Exopolyphosphatase. Domain 2"/>
    <property type="match status" value="1"/>
</dbReference>
<dbReference type="NCBIfam" id="TIGR03706">
    <property type="entry name" value="exo_poly_only"/>
    <property type="match status" value="1"/>
</dbReference>
<dbReference type="InterPro" id="IPR048951">
    <property type="entry name" value="Ppx_C"/>
</dbReference>
<dbReference type="GO" id="GO:0006793">
    <property type="term" value="P:phosphorus metabolic process"/>
    <property type="evidence" value="ECO:0007669"/>
    <property type="project" value="InterPro"/>
</dbReference>